<sequence length="472" mass="50745">MKRNLLIISALVFLTVGVRAQQPAASPAKPYKFVIKGGHVIDPKNNIDGIMDIAIKGGRPATPAMPAEPERPASNGVPARPARPAQEAVTRIDGTIALVAKNINPDLGVQVIDATGLYITPGFIDLHTHNFWGNDIGGINYSDGPYSIPPDGFTFRSGVTTVVDAGSSGWRNFETFKKQTIDLSLTRVLALLNINGAGMNGRSESNLDDMDAQKTAEMGKKYPDIIVGVKNAHFGGGGGNIPKAYLIPVERGVEAARQMGGVFMLDGRLDEEIFERFRPGDIYTHVYGRAIMDSAGNVKPFVLAARKKGIIFDIGFGGSSFGFNVATPAVKAGFFPNSISSDQHISSMNNAMKDMQNIMGLLMAMGMPFNDVIKAATWSPAQQIKRPDLGNLSVGSVADIAIFEIRNGKFGFWARDGYIDGTKRFSHEMTLRAGELVYNLNGRVKPINLPTIQRGGAANTSRPPSTTPAPRQ</sequence>
<dbReference type="SUPFAM" id="SSF51338">
    <property type="entry name" value="Composite domain of metallo-dependent hydrolases"/>
    <property type="match status" value="1"/>
</dbReference>
<evidence type="ECO:0000256" key="1">
    <source>
        <dbReference type="SAM" id="MobiDB-lite"/>
    </source>
</evidence>
<dbReference type="EMBL" id="FUYR01000001">
    <property type="protein sequence ID" value="SKB31022.1"/>
    <property type="molecule type" value="Genomic_DNA"/>
</dbReference>
<feature type="region of interest" description="Disordered" evidence="1">
    <location>
        <begin position="58"/>
        <end position="82"/>
    </location>
</feature>
<evidence type="ECO:0000259" key="3">
    <source>
        <dbReference type="Pfam" id="PF01979"/>
    </source>
</evidence>
<dbReference type="InterPro" id="IPR011059">
    <property type="entry name" value="Metal-dep_hydrolase_composite"/>
</dbReference>
<feature type="chain" id="PRO_5012775304" evidence="2">
    <location>
        <begin position="21"/>
        <end position="472"/>
    </location>
</feature>
<gene>
    <name evidence="4" type="ORF">SAMN05661099_0419</name>
</gene>
<feature type="signal peptide" evidence="2">
    <location>
        <begin position="1"/>
        <end position="20"/>
    </location>
</feature>
<organism evidence="4 5">
    <name type="scientific">Daejeonella lutea</name>
    <dbReference type="NCBI Taxonomy" id="572036"/>
    <lineage>
        <taxon>Bacteria</taxon>
        <taxon>Pseudomonadati</taxon>
        <taxon>Bacteroidota</taxon>
        <taxon>Sphingobacteriia</taxon>
        <taxon>Sphingobacteriales</taxon>
        <taxon>Sphingobacteriaceae</taxon>
        <taxon>Daejeonella</taxon>
    </lineage>
</organism>
<feature type="domain" description="Amidohydrolase-related" evidence="3">
    <location>
        <begin position="326"/>
        <end position="421"/>
    </location>
</feature>
<dbReference type="Proteomes" id="UP000189981">
    <property type="component" value="Unassembled WGS sequence"/>
</dbReference>
<reference evidence="5" key="1">
    <citation type="submission" date="2017-02" db="EMBL/GenBank/DDBJ databases">
        <authorList>
            <person name="Varghese N."/>
            <person name="Submissions S."/>
        </authorList>
    </citation>
    <scope>NUCLEOTIDE SEQUENCE [LARGE SCALE GENOMIC DNA]</scope>
    <source>
        <strain evidence="5">DSM 22385</strain>
    </source>
</reference>
<dbReference type="InterPro" id="IPR006680">
    <property type="entry name" value="Amidohydro-rel"/>
</dbReference>
<keyword evidence="2" id="KW-0732">Signal</keyword>
<dbReference type="InterPro" id="IPR032466">
    <property type="entry name" value="Metal_Hydrolase"/>
</dbReference>
<dbReference type="SUPFAM" id="SSF51556">
    <property type="entry name" value="Metallo-dependent hydrolases"/>
    <property type="match status" value="1"/>
</dbReference>
<feature type="region of interest" description="Disordered" evidence="1">
    <location>
        <begin position="449"/>
        <end position="472"/>
    </location>
</feature>
<evidence type="ECO:0000313" key="4">
    <source>
        <dbReference type="EMBL" id="SKB31022.1"/>
    </source>
</evidence>
<evidence type="ECO:0000313" key="5">
    <source>
        <dbReference type="Proteomes" id="UP000189981"/>
    </source>
</evidence>
<accession>A0A1T5A7L6</accession>
<evidence type="ECO:0000256" key="2">
    <source>
        <dbReference type="SAM" id="SignalP"/>
    </source>
</evidence>
<dbReference type="GO" id="GO:0016810">
    <property type="term" value="F:hydrolase activity, acting on carbon-nitrogen (but not peptide) bonds"/>
    <property type="evidence" value="ECO:0007669"/>
    <property type="project" value="InterPro"/>
</dbReference>
<dbReference type="PANTHER" id="PTHR42717:SF1">
    <property type="entry name" value="IMIDAZOLONEPROPIONASE AND RELATED AMIDOHYDROLASES"/>
    <property type="match status" value="1"/>
</dbReference>
<dbReference type="AlphaFoldDB" id="A0A1T5A7L6"/>
<name>A0A1T5A7L6_9SPHI</name>
<dbReference type="Gene3D" id="3.20.20.140">
    <property type="entry name" value="Metal-dependent hydrolases"/>
    <property type="match status" value="1"/>
</dbReference>
<dbReference type="RefSeq" id="WP_079700928.1">
    <property type="nucleotide sequence ID" value="NZ_FUYR01000001.1"/>
</dbReference>
<dbReference type="Gene3D" id="2.30.40.10">
    <property type="entry name" value="Urease, subunit C, domain 1"/>
    <property type="match status" value="2"/>
</dbReference>
<protein>
    <submittedName>
        <fullName evidence="4">Dihydroorotase</fullName>
    </submittedName>
</protein>
<dbReference type="PANTHER" id="PTHR42717">
    <property type="entry name" value="DIHYDROOROTASE-RELATED"/>
    <property type="match status" value="1"/>
</dbReference>
<proteinExistence type="predicted"/>
<keyword evidence="5" id="KW-1185">Reference proteome</keyword>
<dbReference type="InterPro" id="IPR020043">
    <property type="entry name" value="Deacetylase_Atu3266-like"/>
</dbReference>
<dbReference type="GO" id="GO:0019213">
    <property type="term" value="F:deacetylase activity"/>
    <property type="evidence" value="ECO:0007669"/>
    <property type="project" value="InterPro"/>
</dbReference>
<dbReference type="Pfam" id="PF01979">
    <property type="entry name" value="Amidohydro_1"/>
    <property type="match status" value="1"/>
</dbReference>
<dbReference type="STRING" id="572036.SAMN05661099_0419"/>